<keyword evidence="1" id="KW-1133">Transmembrane helix</keyword>
<proteinExistence type="predicted"/>
<evidence type="ECO:0000313" key="2">
    <source>
        <dbReference type="EMBL" id="GAH34997.1"/>
    </source>
</evidence>
<comment type="caution">
    <text evidence="2">The sequence shown here is derived from an EMBL/GenBank/DDBJ whole genome shotgun (WGS) entry which is preliminary data.</text>
</comment>
<keyword evidence="1" id="KW-0812">Transmembrane</keyword>
<protein>
    <submittedName>
        <fullName evidence="2">Uncharacterized protein</fullName>
    </submittedName>
</protein>
<feature type="transmembrane region" description="Helical" evidence="1">
    <location>
        <begin position="84"/>
        <end position="108"/>
    </location>
</feature>
<evidence type="ECO:0000256" key="1">
    <source>
        <dbReference type="SAM" id="Phobius"/>
    </source>
</evidence>
<reference evidence="2" key="1">
    <citation type="journal article" date="2014" name="Front. Microbiol.">
        <title>High frequency of phylogenetically diverse reductive dehalogenase-homologous genes in deep subseafloor sedimentary metagenomes.</title>
        <authorList>
            <person name="Kawai M."/>
            <person name="Futagami T."/>
            <person name="Toyoda A."/>
            <person name="Takaki Y."/>
            <person name="Nishi S."/>
            <person name="Hori S."/>
            <person name="Arai W."/>
            <person name="Tsubouchi T."/>
            <person name="Morono Y."/>
            <person name="Uchiyama I."/>
            <person name="Ito T."/>
            <person name="Fujiyama A."/>
            <person name="Inagaki F."/>
            <person name="Takami H."/>
        </authorList>
    </citation>
    <scope>NUCLEOTIDE SEQUENCE</scope>
    <source>
        <strain evidence="2">Expedition CK06-06</strain>
    </source>
</reference>
<name>X1ER02_9ZZZZ</name>
<sequence>LSIIIHYFKDNTPVFASSIQFDTPRNNYPEHRIGLNLFKNNNFSCYGTIEISLETGGIPINDTINFQLAFIVPISNEDYRNIDLALYVLLFFHFFLFVIIPVVLLWIFKPVLGLTYTEEGYKKIYQGINVLPRFKLKKIFEYEIIININ</sequence>
<feature type="non-terminal residue" evidence="2">
    <location>
        <position position="1"/>
    </location>
</feature>
<keyword evidence="1" id="KW-0472">Membrane</keyword>
<gene>
    <name evidence="2" type="ORF">S03H2_24077</name>
</gene>
<organism evidence="2">
    <name type="scientific">marine sediment metagenome</name>
    <dbReference type="NCBI Taxonomy" id="412755"/>
    <lineage>
        <taxon>unclassified sequences</taxon>
        <taxon>metagenomes</taxon>
        <taxon>ecological metagenomes</taxon>
    </lineage>
</organism>
<accession>X1ER02</accession>
<dbReference type="EMBL" id="BARU01013278">
    <property type="protein sequence ID" value="GAH34997.1"/>
    <property type="molecule type" value="Genomic_DNA"/>
</dbReference>
<dbReference type="AlphaFoldDB" id="X1ER02"/>